<dbReference type="RefSeq" id="YP_009789747.1">
    <property type="nucleotide sequence ID" value="NC_047816.1"/>
</dbReference>
<name>A0A1S6L1A7_9CAUD</name>
<dbReference type="GeneID" id="54979894"/>
<proteinExistence type="predicted"/>
<dbReference type="KEGG" id="vg:54979894"/>
<organism evidence="1 2">
    <name type="scientific">Ralstonia phage RS-PI-1</name>
    <dbReference type="NCBI Taxonomy" id="1958965"/>
    <lineage>
        <taxon>Viruses</taxon>
        <taxon>Duplodnaviria</taxon>
        <taxon>Heunggongvirae</taxon>
        <taxon>Uroviricota</taxon>
        <taxon>Caudoviricetes</taxon>
        <taxon>Autographivirales</taxon>
        <taxon>Autonotataviridae</taxon>
        <taxon>Ampunavirus</taxon>
        <taxon>Ampunavirus RSPI1</taxon>
    </lineage>
</organism>
<protein>
    <recommendedName>
        <fullName evidence="3">Terminase small subunit</fullName>
    </recommendedName>
</protein>
<accession>A0A1S6L1A7</accession>
<evidence type="ECO:0000313" key="2">
    <source>
        <dbReference type="Proteomes" id="UP000224348"/>
    </source>
</evidence>
<reference evidence="1 2" key="1">
    <citation type="submission" date="2017-01" db="EMBL/GenBank/DDBJ databases">
        <title>Isolation and complete genomic analysis of a novel lytic bacteriophage infecting the Ralstonia solanacearum.</title>
        <authorList>
            <person name="Su J."/>
            <person name="Sun H."/>
            <person name="Liu J."/>
            <person name="Guo Z."/>
            <person name="Fan G."/>
            <person name="Gu G."/>
            <person name="Wang G."/>
        </authorList>
    </citation>
    <scope>NUCLEOTIDE SEQUENCE [LARGE SCALE GENOMIC DNA]</scope>
</reference>
<dbReference type="InterPro" id="IPR024345">
    <property type="entry name" value="DNA_matur_Phage_T7-like"/>
</dbReference>
<keyword evidence="2" id="KW-1185">Reference proteome</keyword>
<dbReference type="EMBL" id="KY464836">
    <property type="protein sequence ID" value="AQT27770.1"/>
    <property type="molecule type" value="Genomic_DNA"/>
</dbReference>
<dbReference type="Proteomes" id="UP000224348">
    <property type="component" value="Segment"/>
</dbReference>
<evidence type="ECO:0008006" key="3">
    <source>
        <dbReference type="Google" id="ProtNLM"/>
    </source>
</evidence>
<dbReference type="Pfam" id="PF11123">
    <property type="entry name" value="DNA_Packaging_2"/>
    <property type="match status" value="1"/>
</dbReference>
<evidence type="ECO:0000313" key="1">
    <source>
        <dbReference type="EMBL" id="AQT27770.1"/>
    </source>
</evidence>
<sequence length="100" mass="10741">MAKASEAKLSELHGVVADELKRRIEEGEASAADIGAAIKFLKDNHITASIEDNAGLSDLKKKLDEKMAKRGGKVVPLTPRAVPTETDINDVLDSIERSAM</sequence>